<proteinExistence type="predicted"/>
<evidence type="ECO:0000256" key="1">
    <source>
        <dbReference type="SAM" id="Phobius"/>
    </source>
</evidence>
<keyword evidence="1" id="KW-0472">Membrane</keyword>
<dbReference type="Proteomes" id="UP001250656">
    <property type="component" value="Unassembled WGS sequence"/>
</dbReference>
<comment type="caution">
    <text evidence="2">The sequence shown here is derived from an EMBL/GenBank/DDBJ whole genome shotgun (WGS) entry which is preliminary data.</text>
</comment>
<dbReference type="RefSeq" id="WP_314012844.1">
    <property type="nucleotide sequence ID" value="NZ_JAVTTP010000001.1"/>
</dbReference>
<dbReference type="InterPro" id="IPR021218">
    <property type="entry name" value="DUF2784"/>
</dbReference>
<evidence type="ECO:0000313" key="2">
    <source>
        <dbReference type="EMBL" id="MDT7827773.1"/>
    </source>
</evidence>
<feature type="transmembrane region" description="Helical" evidence="1">
    <location>
        <begin position="12"/>
        <end position="29"/>
    </location>
</feature>
<reference evidence="2 3" key="1">
    <citation type="submission" date="2023-09" db="EMBL/GenBank/DDBJ databases">
        <title>Novel taxa isolated from Blanes Bay.</title>
        <authorList>
            <person name="Rey-Velasco X."/>
            <person name="Lucena T."/>
        </authorList>
    </citation>
    <scope>NUCLEOTIDE SEQUENCE [LARGE SCALE GENOMIC DNA]</scope>
    <source>
        <strain evidence="2 3">S334</strain>
    </source>
</reference>
<accession>A0ABU3L2Z9</accession>
<feature type="transmembrane region" description="Helical" evidence="1">
    <location>
        <begin position="103"/>
        <end position="120"/>
    </location>
</feature>
<gene>
    <name evidence="2" type="ORF">RQM65_03725</name>
</gene>
<dbReference type="Pfam" id="PF10861">
    <property type="entry name" value="DUF2784"/>
    <property type="match status" value="1"/>
</dbReference>
<feature type="transmembrane region" description="Helical" evidence="1">
    <location>
        <begin position="36"/>
        <end position="54"/>
    </location>
</feature>
<dbReference type="EMBL" id="JAVTTP010000001">
    <property type="protein sequence ID" value="MDT7827773.1"/>
    <property type="molecule type" value="Genomic_DNA"/>
</dbReference>
<evidence type="ECO:0000313" key="3">
    <source>
        <dbReference type="Proteomes" id="UP001250656"/>
    </source>
</evidence>
<keyword evidence="1" id="KW-1133">Transmembrane helix</keyword>
<keyword evidence="3" id="KW-1185">Reference proteome</keyword>
<keyword evidence="1" id="KW-0812">Transmembrane</keyword>
<sequence length="128" mass="14531">MGEFGLHLLNYFFYAFHTVLILFNLLGWLHPRLKRLNLITLLLTFASWVVLGLWKGWGYCFLTDWHYGILRALGERGMPSSYIAFLTEKLTGRLPDANLIDDVTVGLAVLALGCSLYVNLRPKANDKG</sequence>
<protein>
    <submittedName>
        <fullName evidence="2">DUF2784 domain-containing protein</fullName>
    </submittedName>
</protein>
<name>A0ABU3L2Z9_9FLAO</name>
<organism evidence="2 3">
    <name type="scientific">Pricia mediterranea</name>
    <dbReference type="NCBI Taxonomy" id="3076079"/>
    <lineage>
        <taxon>Bacteria</taxon>
        <taxon>Pseudomonadati</taxon>
        <taxon>Bacteroidota</taxon>
        <taxon>Flavobacteriia</taxon>
        <taxon>Flavobacteriales</taxon>
        <taxon>Flavobacteriaceae</taxon>
        <taxon>Pricia</taxon>
    </lineage>
</organism>